<keyword evidence="8 10" id="KW-0520">NAD</keyword>
<dbReference type="FunFam" id="3.60.110.10:FF:000003">
    <property type="entry name" value="Glutamine-dependent NAD(+) synthetase"/>
    <property type="match status" value="1"/>
</dbReference>
<dbReference type="GO" id="GO:0003952">
    <property type="term" value="F:NAD+ synthase (glutamine-hydrolyzing) activity"/>
    <property type="evidence" value="ECO:0007669"/>
    <property type="project" value="UniProtKB-UniRule"/>
</dbReference>
<dbReference type="FunFam" id="3.40.50.620:FF:000036">
    <property type="entry name" value="Glutamine-dependent NAD(+) synthetase"/>
    <property type="match status" value="1"/>
</dbReference>
<dbReference type="AlphaFoldDB" id="A0AAD9MM93"/>
<dbReference type="InterPro" id="IPR014445">
    <property type="entry name" value="Gln-dep_NAD_synthase"/>
</dbReference>
<dbReference type="EC" id="6.3.5.1" evidence="3 10"/>
<dbReference type="Pfam" id="PF00795">
    <property type="entry name" value="CN_hydrolase"/>
    <property type="match status" value="1"/>
</dbReference>
<dbReference type="PROSITE" id="PS50263">
    <property type="entry name" value="CN_HYDROLASE"/>
    <property type="match status" value="1"/>
</dbReference>
<dbReference type="SUPFAM" id="SSF56317">
    <property type="entry name" value="Carbon-nitrogen hydrolase"/>
    <property type="match status" value="1"/>
</dbReference>
<dbReference type="SUPFAM" id="SSF52402">
    <property type="entry name" value="Adenine nucleotide alpha hydrolases-like"/>
    <property type="match status" value="1"/>
</dbReference>
<feature type="domain" description="CN hydrolase" evidence="11">
    <location>
        <begin position="7"/>
        <end position="277"/>
    </location>
</feature>
<keyword evidence="13" id="KW-1185">Reference proteome</keyword>
<dbReference type="GO" id="GO:0005524">
    <property type="term" value="F:ATP binding"/>
    <property type="evidence" value="ECO:0007669"/>
    <property type="project" value="UniProtKB-UniRule"/>
</dbReference>
<sequence>MSSQRIVTLATCNLGQWAMDFEGNMKRIIESIKKAREAGASYRLGPELEVPGYGCEDHFTEIDTVDHSWEVIAQLLQQGHTEGLVVDVGAPCVHRGVRYNCRVFMLDGRVLLIRPKIYLAGDGNYREPRYFGAWKRRGSVEEHTLPSAVRAATGQTSCPFGDAALAFTDTILAAETCEELFTPRATHVDLALGGCEIITNGSGSHHQLRKLNQRLDLITNGMAKCGGVYLYANQQGCDGGRLYYDGCACAVVNGRVLAQGAQFSVQEVEVVTATVDLGEVMSHRGALASLQDQAASSPPLALVRVDRCLCRGGPHTAQELTRPRPAVYLSPEEEIAYGPAAWLWDYLRRSGASGFMLPLSGGADSSATAAIVGSMCRMVCRAAHERGDETVAADVRRVARLGADEDVPRDPRELAQKIFLTMYLGTENSSAETRERARRLAEEVGAAHLPVAIDTVVAALVAFFAAVTRVTPRYRSQGGTHEENVALQNIQARLRMVISFLFAQLWPSVAGRGGYLLVLGSANVDETLRGYLTKYDCSSADINPIGGISKTDLKRFLLWAADHLGYRSLAGIAHAPPTAELEPLREGQVEQTDEVDMGMTYEELSIFGTLRKVDRLGPVSAFRALLSAWRDRCAPAEVAAKVKHFFRYYAINRHKATVLTPSYHAESYSPDDNRYDHRQFLYNVAWPWQFRRIDELVKEHDRQVGREK</sequence>
<evidence type="ECO:0000313" key="13">
    <source>
        <dbReference type="Proteomes" id="UP001255856"/>
    </source>
</evidence>
<keyword evidence="6 10" id="KW-0547">Nucleotide-binding</keyword>
<dbReference type="Gene3D" id="3.40.50.620">
    <property type="entry name" value="HUPs"/>
    <property type="match status" value="1"/>
</dbReference>
<evidence type="ECO:0000256" key="8">
    <source>
        <dbReference type="ARBA" id="ARBA00023027"/>
    </source>
</evidence>
<evidence type="ECO:0000256" key="10">
    <source>
        <dbReference type="PIRNR" id="PIRNR006630"/>
    </source>
</evidence>
<evidence type="ECO:0000256" key="9">
    <source>
        <dbReference type="ARBA" id="ARBA00052340"/>
    </source>
</evidence>
<dbReference type="EMBL" id="JASFZW010000009">
    <property type="protein sequence ID" value="KAK2076576.1"/>
    <property type="molecule type" value="Genomic_DNA"/>
</dbReference>
<dbReference type="InterPro" id="IPR003694">
    <property type="entry name" value="NAD_synthase"/>
</dbReference>
<evidence type="ECO:0000313" key="12">
    <source>
        <dbReference type="EMBL" id="KAK2076576.1"/>
    </source>
</evidence>
<evidence type="ECO:0000259" key="11">
    <source>
        <dbReference type="PROSITE" id="PS50263"/>
    </source>
</evidence>
<gene>
    <name evidence="12" type="ORF">QBZ16_005336</name>
</gene>
<dbReference type="HAMAP" id="MF_02090">
    <property type="entry name" value="NadE_glutamine_dep"/>
    <property type="match status" value="1"/>
</dbReference>
<protein>
    <recommendedName>
        <fullName evidence="4 10">Glutamine-dependent NAD(+) synthetase</fullName>
        <ecNumber evidence="3 10">6.3.5.1</ecNumber>
    </recommendedName>
    <alternativeName>
        <fullName evidence="10">NAD(+) synthase [glutamine-hydrolyzing]</fullName>
    </alternativeName>
</protein>
<evidence type="ECO:0000256" key="2">
    <source>
        <dbReference type="ARBA" id="ARBA00007145"/>
    </source>
</evidence>
<dbReference type="Proteomes" id="UP001255856">
    <property type="component" value="Unassembled WGS sequence"/>
</dbReference>
<comment type="similarity">
    <text evidence="2 10">In the C-terminal section; belongs to the NAD synthetase family.</text>
</comment>
<evidence type="ECO:0000256" key="7">
    <source>
        <dbReference type="ARBA" id="ARBA00022840"/>
    </source>
</evidence>
<dbReference type="InterPro" id="IPR003010">
    <property type="entry name" value="C-N_Hydrolase"/>
</dbReference>
<organism evidence="12 13">
    <name type="scientific">Prototheca wickerhamii</name>
    <dbReference type="NCBI Taxonomy" id="3111"/>
    <lineage>
        <taxon>Eukaryota</taxon>
        <taxon>Viridiplantae</taxon>
        <taxon>Chlorophyta</taxon>
        <taxon>core chlorophytes</taxon>
        <taxon>Trebouxiophyceae</taxon>
        <taxon>Chlorellales</taxon>
        <taxon>Chlorellaceae</taxon>
        <taxon>Prototheca</taxon>
    </lineage>
</organism>
<dbReference type="PANTHER" id="PTHR23090">
    <property type="entry name" value="NH 3 /GLUTAMINE-DEPENDENT NAD + SYNTHETASE"/>
    <property type="match status" value="1"/>
</dbReference>
<dbReference type="InterPro" id="IPR022310">
    <property type="entry name" value="NAD/GMP_synthase"/>
</dbReference>
<proteinExistence type="inferred from homology"/>
<comment type="caution">
    <text evidence="12">The sequence shown here is derived from an EMBL/GenBank/DDBJ whole genome shotgun (WGS) entry which is preliminary data.</text>
</comment>
<dbReference type="GO" id="GO:0009435">
    <property type="term" value="P:NAD+ biosynthetic process"/>
    <property type="evidence" value="ECO:0007669"/>
    <property type="project" value="UniProtKB-UniRule"/>
</dbReference>
<evidence type="ECO:0000256" key="6">
    <source>
        <dbReference type="ARBA" id="ARBA00022741"/>
    </source>
</evidence>
<name>A0AAD9MM93_PROWI</name>
<keyword evidence="5 10" id="KW-0436">Ligase</keyword>
<dbReference type="InterPro" id="IPR036526">
    <property type="entry name" value="C-N_Hydrolase_sf"/>
</dbReference>
<keyword evidence="7 10" id="KW-0067">ATP-binding</keyword>
<dbReference type="CDD" id="cd07570">
    <property type="entry name" value="GAT_Gln-NAD-synth"/>
    <property type="match status" value="1"/>
</dbReference>
<dbReference type="Pfam" id="PF02540">
    <property type="entry name" value="NAD_synthase"/>
    <property type="match status" value="1"/>
</dbReference>
<comment type="pathway">
    <text evidence="1 10">Cofactor biosynthesis; NAD(+) biosynthesis; NAD(+) from deamido-NAD(+) (L-Gln route): step 1/1.</text>
</comment>
<evidence type="ECO:0000256" key="3">
    <source>
        <dbReference type="ARBA" id="ARBA00012743"/>
    </source>
</evidence>
<dbReference type="GO" id="GO:0004359">
    <property type="term" value="F:glutaminase activity"/>
    <property type="evidence" value="ECO:0007669"/>
    <property type="project" value="InterPro"/>
</dbReference>
<reference evidence="12" key="1">
    <citation type="submission" date="2021-01" db="EMBL/GenBank/DDBJ databases">
        <authorList>
            <person name="Eckstrom K.M.E."/>
        </authorList>
    </citation>
    <scope>NUCLEOTIDE SEQUENCE</scope>
    <source>
        <strain evidence="12">UVCC 0001</strain>
    </source>
</reference>
<dbReference type="PANTHER" id="PTHR23090:SF9">
    <property type="entry name" value="GLUTAMINE-DEPENDENT NAD(+) SYNTHETASE"/>
    <property type="match status" value="1"/>
</dbReference>
<accession>A0AAD9MM93</accession>
<comment type="catalytic activity">
    <reaction evidence="9 10">
        <text>deamido-NAD(+) + L-glutamine + ATP + H2O = L-glutamate + AMP + diphosphate + NAD(+) + H(+)</text>
        <dbReference type="Rhea" id="RHEA:24384"/>
        <dbReference type="ChEBI" id="CHEBI:15377"/>
        <dbReference type="ChEBI" id="CHEBI:15378"/>
        <dbReference type="ChEBI" id="CHEBI:29985"/>
        <dbReference type="ChEBI" id="CHEBI:30616"/>
        <dbReference type="ChEBI" id="CHEBI:33019"/>
        <dbReference type="ChEBI" id="CHEBI:57540"/>
        <dbReference type="ChEBI" id="CHEBI:58359"/>
        <dbReference type="ChEBI" id="CHEBI:58437"/>
        <dbReference type="ChEBI" id="CHEBI:456215"/>
        <dbReference type="EC" id="6.3.5.1"/>
    </reaction>
</comment>
<evidence type="ECO:0000256" key="1">
    <source>
        <dbReference type="ARBA" id="ARBA00005188"/>
    </source>
</evidence>
<dbReference type="Gene3D" id="3.60.110.10">
    <property type="entry name" value="Carbon-nitrogen hydrolase"/>
    <property type="match status" value="1"/>
</dbReference>
<dbReference type="GO" id="GO:0005737">
    <property type="term" value="C:cytoplasm"/>
    <property type="evidence" value="ECO:0007669"/>
    <property type="project" value="InterPro"/>
</dbReference>
<evidence type="ECO:0000256" key="4">
    <source>
        <dbReference type="ARBA" id="ARBA00017309"/>
    </source>
</evidence>
<dbReference type="PIRSF" id="PIRSF006630">
    <property type="entry name" value="NADS_GAT"/>
    <property type="match status" value="1"/>
</dbReference>
<dbReference type="InterPro" id="IPR014729">
    <property type="entry name" value="Rossmann-like_a/b/a_fold"/>
</dbReference>
<evidence type="ECO:0000256" key="5">
    <source>
        <dbReference type="ARBA" id="ARBA00022598"/>
    </source>
</evidence>
<dbReference type="CDD" id="cd00553">
    <property type="entry name" value="NAD_synthase"/>
    <property type="match status" value="1"/>
</dbReference>
<dbReference type="NCBIfam" id="TIGR00552">
    <property type="entry name" value="nadE"/>
    <property type="match status" value="1"/>
</dbReference>